<dbReference type="PhylomeDB" id="A0A0G4H7N3"/>
<keyword evidence="6" id="KW-1278">Translocase</keyword>
<feature type="transmembrane region" description="Helical" evidence="11">
    <location>
        <begin position="679"/>
        <end position="699"/>
    </location>
</feature>
<feature type="transmembrane region" description="Helical" evidence="11">
    <location>
        <begin position="358"/>
        <end position="377"/>
    </location>
</feature>
<feature type="transmembrane region" description="Helical" evidence="11">
    <location>
        <begin position="720"/>
        <end position="743"/>
    </location>
</feature>
<feature type="transmembrane region" description="Helical" evidence="11">
    <location>
        <begin position="504"/>
        <end position="524"/>
    </location>
</feature>
<keyword evidence="4 11" id="KW-0812">Transmembrane</keyword>
<dbReference type="AlphaFoldDB" id="A0A0G4H7N3"/>
<dbReference type="GO" id="GO:0009678">
    <property type="term" value="F:diphosphate hydrolysis-driven proton transmembrane transporter activity"/>
    <property type="evidence" value="ECO:0007669"/>
    <property type="project" value="UniProtKB-EC"/>
</dbReference>
<feature type="transmembrane region" description="Helical" evidence="11">
    <location>
        <begin position="536"/>
        <end position="557"/>
    </location>
</feature>
<feature type="transmembrane region" description="Helical" evidence="11">
    <location>
        <begin position="648"/>
        <end position="667"/>
    </location>
</feature>
<feature type="region of interest" description="Disordered" evidence="10">
    <location>
        <begin position="417"/>
        <end position="447"/>
    </location>
</feature>
<dbReference type="STRING" id="1169540.A0A0G4H7N3"/>
<feature type="transmembrane region" description="Helical" evidence="11">
    <location>
        <begin position="144"/>
        <end position="166"/>
    </location>
</feature>
<organism evidence="12 13">
    <name type="scientific">Vitrella brassicaformis (strain CCMP3155)</name>
    <dbReference type="NCBI Taxonomy" id="1169540"/>
    <lineage>
        <taxon>Eukaryota</taxon>
        <taxon>Sar</taxon>
        <taxon>Alveolata</taxon>
        <taxon>Colpodellida</taxon>
        <taxon>Vitrellaceae</taxon>
        <taxon>Vitrella</taxon>
    </lineage>
</organism>
<feature type="compositionally biased region" description="Acidic residues" evidence="10">
    <location>
        <begin position="432"/>
        <end position="442"/>
    </location>
</feature>
<evidence type="ECO:0000313" key="12">
    <source>
        <dbReference type="EMBL" id="CEM39679.1"/>
    </source>
</evidence>
<sequence length="1053" mass="111197">MCIAMACFGAAELERAAGADWKRATQHPFIDGIGDGTLLFWEKFKQQRQNKPSARLDAVLQRSVSSSRQALLCTIVCFSIHLGSQRGGPGGFPSRDGDLQINRDCVRGVRTMFVGNEAPSRANKRSKRTNKAAKGDVASGRFSCVAALGMILWICLFICCVLALVLNNYEEGEELGLNMKGEETSYIQGPAREKFKYRLPQNALLFSLAAGCFAVFTAAYFVSFILIQGRGPPPTITQSQYIYRGLKTHAWSSLPPQIAVGCVLAVLVGFSSEEIKKGTGFASGGAFCAGALLLLLSQLLGLWTVANANLRVANALAGDKGLSVGLRIATRAGGVCGLVSQAFALMGCAVLYLFITDLVVLVAFAAGGSYLAFLIRVGGTIFSSGARIGDDLIGASDESRKMEEDRIFQQQVMLKKAEEARRERPKQGDVEAPADDDDDDEVQAGFDGKHHPIEMLPSVGGSISEASGSATDAFESLSLALAITAMVGVKHLVNDPEMGAALPFWIAGGGVASSALLSFGLIVFESSSARMLRLALRASNMLCGAAVVGVPLAVLLIKQHTDKTNIGFTQILQFAFCIGAGVLAPELNSVICEVLTDIQSVPSRIASIAEHGGPVQVLLSGTSCGFLGTILPSLVAMLAVTGAFHLEGFYGVALLTVASLGASPFYASMAAFSAVSSNAYFLVPTVASTAGVGGGRSSGRARRRAIKMIELSAATSQSGKVASVTSVLFLAFCVSIIVLAEALTRDNQQLATFVGRPISEFSFIGLFSGVFLPFGFVGVTMAAVSGIGHEYVTHCKTQLKEDSPDRIVALVQRLVAFGQHRSYEKVALPLVVSIGAPLMAGMFLGAPGLSIFLQTCAITAFCLSTFLTVTASLFESARNYILYGNLVKDADASGRVARVQPGDPPYNALTLARSIGAPMGDASGPALAQHVKLILVFGVLSLGLFKIDPGKTWEYGFVAAAGVVLCASLIAIVSRWLALKRTPINTMLSKTELDYHDSRIEATKTEAMLTEQGDASPMSLAREGGASPLYREATQATDAAARSFQLHKSSEEM</sequence>
<dbReference type="PANTHER" id="PTHR31998">
    <property type="entry name" value="K(+)-INSENSITIVE PYROPHOSPHATE-ENERGIZED PROTON PUMP"/>
    <property type="match status" value="1"/>
</dbReference>
<dbReference type="GO" id="GO:0004427">
    <property type="term" value="F:inorganic diphosphate phosphatase activity"/>
    <property type="evidence" value="ECO:0007669"/>
    <property type="project" value="InterPro"/>
</dbReference>
<dbReference type="VEuPathDB" id="CryptoDB:Vbra_19724"/>
<keyword evidence="7 11" id="KW-1133">Transmembrane helix</keyword>
<feature type="transmembrane region" description="Helical" evidence="11">
    <location>
        <begin position="763"/>
        <end position="784"/>
    </location>
</feature>
<dbReference type="Proteomes" id="UP000041254">
    <property type="component" value="Unassembled WGS sequence"/>
</dbReference>
<dbReference type="OMA" id="WTVANAN"/>
<evidence type="ECO:0000256" key="8">
    <source>
        <dbReference type="ARBA" id="ARBA00023065"/>
    </source>
</evidence>
<keyword evidence="9 11" id="KW-0472">Membrane</keyword>
<dbReference type="Pfam" id="PF03030">
    <property type="entry name" value="H_PPase"/>
    <property type="match status" value="2"/>
</dbReference>
<feature type="compositionally biased region" description="Basic and acidic residues" evidence="10">
    <location>
        <begin position="417"/>
        <end position="429"/>
    </location>
</feature>
<feature type="transmembrane region" description="Helical" evidence="11">
    <location>
        <begin position="203"/>
        <end position="227"/>
    </location>
</feature>
<feature type="transmembrane region" description="Helical" evidence="11">
    <location>
        <begin position="927"/>
        <end position="945"/>
    </location>
</feature>
<feature type="transmembrane region" description="Helical" evidence="11">
    <location>
        <begin position="248"/>
        <end position="270"/>
    </location>
</feature>
<accession>A0A0G4H7N3</accession>
<evidence type="ECO:0000256" key="11">
    <source>
        <dbReference type="SAM" id="Phobius"/>
    </source>
</evidence>
<feature type="transmembrane region" description="Helical" evidence="11">
    <location>
        <begin position="282"/>
        <end position="307"/>
    </location>
</feature>
<feature type="transmembrane region" description="Helical" evidence="11">
    <location>
        <begin position="617"/>
        <end position="641"/>
    </location>
</feature>
<evidence type="ECO:0000256" key="10">
    <source>
        <dbReference type="SAM" id="MobiDB-lite"/>
    </source>
</evidence>
<feature type="transmembrane region" description="Helical" evidence="11">
    <location>
        <begin position="851"/>
        <end position="874"/>
    </location>
</feature>
<evidence type="ECO:0000256" key="6">
    <source>
        <dbReference type="ARBA" id="ARBA00022967"/>
    </source>
</evidence>
<dbReference type="GO" id="GO:0016020">
    <property type="term" value="C:membrane"/>
    <property type="evidence" value="ECO:0007669"/>
    <property type="project" value="InterPro"/>
</dbReference>
<name>A0A0G4H7N3_VITBC</name>
<dbReference type="InParanoid" id="A0A0G4H7N3"/>
<evidence type="ECO:0000256" key="1">
    <source>
        <dbReference type="ARBA" id="ARBA00004127"/>
    </source>
</evidence>
<dbReference type="InterPro" id="IPR004131">
    <property type="entry name" value="PPase-energised_H-pump"/>
</dbReference>
<reference evidence="12 13" key="1">
    <citation type="submission" date="2014-11" db="EMBL/GenBank/DDBJ databases">
        <authorList>
            <person name="Zhu J."/>
            <person name="Qi W."/>
            <person name="Song R."/>
        </authorList>
    </citation>
    <scope>NUCLEOTIDE SEQUENCE [LARGE SCALE GENOMIC DNA]</scope>
</reference>
<proteinExistence type="predicted"/>
<keyword evidence="13" id="KW-1185">Reference proteome</keyword>
<feature type="transmembrane region" description="Helical" evidence="11">
    <location>
        <begin position="826"/>
        <end position="845"/>
    </location>
</feature>
<keyword evidence="3" id="KW-0813">Transport</keyword>
<dbReference type="EMBL" id="CDMY01001045">
    <property type="protein sequence ID" value="CEM39679.1"/>
    <property type="molecule type" value="Genomic_DNA"/>
</dbReference>
<evidence type="ECO:0000256" key="7">
    <source>
        <dbReference type="ARBA" id="ARBA00022989"/>
    </source>
</evidence>
<keyword evidence="5" id="KW-0460">Magnesium</keyword>
<comment type="subcellular location">
    <subcellularLocation>
        <location evidence="1">Endomembrane system</location>
        <topology evidence="1">Multi-pass membrane protein</topology>
    </subcellularLocation>
</comment>
<evidence type="ECO:0000256" key="9">
    <source>
        <dbReference type="ARBA" id="ARBA00023136"/>
    </source>
</evidence>
<dbReference type="GO" id="GO:0012505">
    <property type="term" value="C:endomembrane system"/>
    <property type="evidence" value="ECO:0007669"/>
    <property type="project" value="UniProtKB-SubCell"/>
</dbReference>
<evidence type="ECO:0000256" key="2">
    <source>
        <dbReference type="ARBA" id="ARBA00013242"/>
    </source>
</evidence>
<evidence type="ECO:0000256" key="4">
    <source>
        <dbReference type="ARBA" id="ARBA00022692"/>
    </source>
</evidence>
<dbReference type="EC" id="7.1.3.1" evidence="2"/>
<gene>
    <name evidence="12" type="ORF">Vbra_19724</name>
</gene>
<protein>
    <recommendedName>
        <fullName evidence="2">H(+)-exporting diphosphatase</fullName>
        <ecNumber evidence="2">7.1.3.1</ecNumber>
    </recommendedName>
</protein>
<evidence type="ECO:0000313" key="13">
    <source>
        <dbReference type="Proteomes" id="UP000041254"/>
    </source>
</evidence>
<feature type="transmembrane region" description="Helical" evidence="11">
    <location>
        <begin position="957"/>
        <end position="978"/>
    </location>
</feature>
<evidence type="ECO:0000256" key="3">
    <source>
        <dbReference type="ARBA" id="ARBA00022448"/>
    </source>
</evidence>
<evidence type="ECO:0000256" key="5">
    <source>
        <dbReference type="ARBA" id="ARBA00022842"/>
    </source>
</evidence>
<feature type="transmembrane region" description="Helical" evidence="11">
    <location>
        <begin position="328"/>
        <end position="352"/>
    </location>
</feature>
<keyword evidence="8" id="KW-0406">Ion transport</keyword>